<dbReference type="Pfam" id="PF19259">
    <property type="entry name" value="Ty3_capsid"/>
    <property type="match status" value="1"/>
</dbReference>
<reference evidence="3 4" key="1">
    <citation type="journal article" date="2018" name="Mol. Plant">
        <title>The genome of Artemisia annua provides insight into the evolution of Asteraceae family and artemisinin biosynthesis.</title>
        <authorList>
            <person name="Shen Q."/>
            <person name="Zhang L."/>
            <person name="Liao Z."/>
            <person name="Wang S."/>
            <person name="Yan T."/>
            <person name="Shi P."/>
            <person name="Liu M."/>
            <person name="Fu X."/>
            <person name="Pan Q."/>
            <person name="Wang Y."/>
            <person name="Lv Z."/>
            <person name="Lu X."/>
            <person name="Zhang F."/>
            <person name="Jiang W."/>
            <person name="Ma Y."/>
            <person name="Chen M."/>
            <person name="Hao X."/>
            <person name="Li L."/>
            <person name="Tang Y."/>
            <person name="Lv G."/>
            <person name="Zhou Y."/>
            <person name="Sun X."/>
            <person name="Brodelius P.E."/>
            <person name="Rose J.K.C."/>
            <person name="Tang K."/>
        </authorList>
    </citation>
    <scope>NUCLEOTIDE SEQUENCE [LARGE SCALE GENOMIC DNA]</scope>
    <source>
        <strain evidence="4">cv. Huhao1</strain>
        <tissue evidence="3">Leaf</tissue>
    </source>
</reference>
<dbReference type="EMBL" id="PKPP01000604">
    <property type="protein sequence ID" value="PWA90745.1"/>
    <property type="molecule type" value="Genomic_DNA"/>
</dbReference>
<dbReference type="OrthoDB" id="1708812at2759"/>
<dbReference type="AlphaFoldDB" id="A0A2U1PYD3"/>
<sequence>MACKPKEFYGIEGAIGLLSWFENVEAKLSITKCAEGDKVKFSSGLLQGRALTWWNNQLQTRGREAANGLSRSKFKELLTEEYRRKDEVQKLEEEFWNHLMVGVEVDKYTVRFHELTRMVPHMVSTVEKLIDWYIWGLILEIRRDVTSSKPTTLQDAVGMAYRLTKDVIRSGGLTKGNDNGQKRQGDQQGNRDQDQQDKRQRVARNYGAAT</sequence>
<accession>A0A2U1PYD3</accession>
<dbReference type="InterPro" id="IPR045358">
    <property type="entry name" value="Ty3_capsid"/>
</dbReference>
<evidence type="ECO:0000256" key="1">
    <source>
        <dbReference type="SAM" id="MobiDB-lite"/>
    </source>
</evidence>
<feature type="domain" description="Ty3 transposon capsid-like protein" evidence="2">
    <location>
        <begin position="4"/>
        <end position="186"/>
    </location>
</feature>
<evidence type="ECO:0000313" key="4">
    <source>
        <dbReference type="Proteomes" id="UP000245207"/>
    </source>
</evidence>
<comment type="caution">
    <text evidence="3">The sequence shown here is derived from an EMBL/GenBank/DDBJ whole genome shotgun (WGS) entry which is preliminary data.</text>
</comment>
<evidence type="ECO:0000313" key="3">
    <source>
        <dbReference type="EMBL" id="PWA90745.1"/>
    </source>
</evidence>
<name>A0A2U1PYD3_ARTAN</name>
<proteinExistence type="predicted"/>
<protein>
    <submittedName>
        <fullName evidence="3">Zinc finger, CCHC-type, Retrotransposon gag domain protein</fullName>
    </submittedName>
</protein>
<dbReference type="Proteomes" id="UP000245207">
    <property type="component" value="Unassembled WGS sequence"/>
</dbReference>
<feature type="compositionally biased region" description="Basic and acidic residues" evidence="1">
    <location>
        <begin position="180"/>
        <end position="200"/>
    </location>
</feature>
<evidence type="ECO:0000259" key="2">
    <source>
        <dbReference type="Pfam" id="PF19259"/>
    </source>
</evidence>
<organism evidence="3 4">
    <name type="scientific">Artemisia annua</name>
    <name type="common">Sweet wormwood</name>
    <dbReference type="NCBI Taxonomy" id="35608"/>
    <lineage>
        <taxon>Eukaryota</taxon>
        <taxon>Viridiplantae</taxon>
        <taxon>Streptophyta</taxon>
        <taxon>Embryophyta</taxon>
        <taxon>Tracheophyta</taxon>
        <taxon>Spermatophyta</taxon>
        <taxon>Magnoliopsida</taxon>
        <taxon>eudicotyledons</taxon>
        <taxon>Gunneridae</taxon>
        <taxon>Pentapetalae</taxon>
        <taxon>asterids</taxon>
        <taxon>campanulids</taxon>
        <taxon>Asterales</taxon>
        <taxon>Asteraceae</taxon>
        <taxon>Asteroideae</taxon>
        <taxon>Anthemideae</taxon>
        <taxon>Artemisiinae</taxon>
        <taxon>Artemisia</taxon>
    </lineage>
</organism>
<gene>
    <name evidence="3" type="ORF">CTI12_AA097590</name>
</gene>
<keyword evidence="4" id="KW-1185">Reference proteome</keyword>
<feature type="region of interest" description="Disordered" evidence="1">
    <location>
        <begin position="170"/>
        <end position="210"/>
    </location>
</feature>